<accession>A0AAW0GKH7</accession>
<gene>
    <name evidence="1" type="ORF">QCA50_005009</name>
</gene>
<proteinExistence type="predicted"/>
<sequence length="88" mass="9924">MVIEETATLYREMLSVKGWEQKYGEEFIVDHLNRIPQKSAFLVIARCGFDARIPWVGDTTETNNSNVSFGEALKGVLESIIPRLLLPA</sequence>
<evidence type="ECO:0000313" key="2">
    <source>
        <dbReference type="Proteomes" id="UP001385951"/>
    </source>
</evidence>
<protein>
    <submittedName>
        <fullName evidence="1">Uncharacterized protein</fullName>
    </submittedName>
</protein>
<dbReference type="AlphaFoldDB" id="A0AAW0GKH7"/>
<keyword evidence="2" id="KW-1185">Reference proteome</keyword>
<dbReference type="Proteomes" id="UP001385951">
    <property type="component" value="Unassembled WGS sequence"/>
</dbReference>
<evidence type="ECO:0000313" key="1">
    <source>
        <dbReference type="EMBL" id="KAK7691610.1"/>
    </source>
</evidence>
<reference evidence="1 2" key="1">
    <citation type="submission" date="2022-09" db="EMBL/GenBank/DDBJ databases">
        <authorList>
            <person name="Palmer J.M."/>
        </authorList>
    </citation>
    <scope>NUCLEOTIDE SEQUENCE [LARGE SCALE GENOMIC DNA]</scope>
    <source>
        <strain evidence="1 2">DSM 7382</strain>
    </source>
</reference>
<organism evidence="1 2">
    <name type="scientific">Cerrena zonata</name>
    <dbReference type="NCBI Taxonomy" id="2478898"/>
    <lineage>
        <taxon>Eukaryota</taxon>
        <taxon>Fungi</taxon>
        <taxon>Dikarya</taxon>
        <taxon>Basidiomycota</taxon>
        <taxon>Agaricomycotina</taxon>
        <taxon>Agaricomycetes</taxon>
        <taxon>Polyporales</taxon>
        <taxon>Cerrenaceae</taxon>
        <taxon>Cerrena</taxon>
    </lineage>
</organism>
<dbReference type="EMBL" id="JASBNA010000005">
    <property type="protein sequence ID" value="KAK7691610.1"/>
    <property type="molecule type" value="Genomic_DNA"/>
</dbReference>
<comment type="caution">
    <text evidence="1">The sequence shown here is derived from an EMBL/GenBank/DDBJ whole genome shotgun (WGS) entry which is preliminary data.</text>
</comment>
<name>A0AAW0GKH7_9APHY</name>